<accession>A0A6L5P2Q4</accession>
<comment type="caution">
    <text evidence="2">The sequence shown here is derived from an EMBL/GenBank/DDBJ whole genome shotgun (WGS) entry which is preliminary data.</text>
</comment>
<reference evidence="2 3" key="1">
    <citation type="submission" date="2019-11" db="EMBL/GenBank/DDBJ databases">
        <title>Draft genome sequence of 12 host-associated Lactobacillus reuteri rodent strains.</title>
        <authorList>
            <person name="Zhang S."/>
            <person name="Ozcam M."/>
            <person name="Van Pijkeren J.P."/>
        </authorList>
    </citation>
    <scope>NUCLEOTIDE SEQUENCE [LARGE SCALE GENOMIC DNA]</scope>
    <source>
        <strain evidence="2 3">Lr4020</strain>
    </source>
</reference>
<proteinExistence type="predicted"/>
<dbReference type="EMBL" id="WJNA01000006">
    <property type="protein sequence ID" value="MRH08571.1"/>
    <property type="molecule type" value="Genomic_DNA"/>
</dbReference>
<feature type="region of interest" description="Disordered" evidence="1">
    <location>
        <begin position="48"/>
        <end position="68"/>
    </location>
</feature>
<organism evidence="2 3">
    <name type="scientific">Limosilactobacillus reuteri</name>
    <name type="common">Lactobacillus reuteri</name>
    <dbReference type="NCBI Taxonomy" id="1598"/>
    <lineage>
        <taxon>Bacteria</taxon>
        <taxon>Bacillati</taxon>
        <taxon>Bacillota</taxon>
        <taxon>Bacilli</taxon>
        <taxon>Lactobacillales</taxon>
        <taxon>Lactobacillaceae</taxon>
        <taxon>Limosilactobacillus</taxon>
    </lineage>
</organism>
<evidence type="ECO:0000313" key="3">
    <source>
        <dbReference type="Proteomes" id="UP000472879"/>
    </source>
</evidence>
<dbReference type="Proteomes" id="UP000472879">
    <property type="component" value="Unassembled WGS sequence"/>
</dbReference>
<sequence length="68" mass="8301">MAFEVPHKHDISLDGQEMRNQMIENFEAIEQVINDIYREIDKMKKQDQDNRNFFDDIYHQNEKKDKEG</sequence>
<dbReference type="RefSeq" id="WP_153704711.1">
    <property type="nucleotide sequence ID" value="NZ_WJNA01000006.1"/>
</dbReference>
<gene>
    <name evidence="2" type="ORF">GIX81_03730</name>
</gene>
<protein>
    <submittedName>
        <fullName evidence="2">Uncharacterized protein</fullName>
    </submittedName>
</protein>
<evidence type="ECO:0000256" key="1">
    <source>
        <dbReference type="SAM" id="MobiDB-lite"/>
    </source>
</evidence>
<name>A0A6L5P2Q4_LIMRT</name>
<dbReference type="AlphaFoldDB" id="A0A6L5P2Q4"/>
<evidence type="ECO:0000313" key="2">
    <source>
        <dbReference type="EMBL" id="MRH08571.1"/>
    </source>
</evidence>